<dbReference type="Pfam" id="PF00664">
    <property type="entry name" value="ABC_membrane"/>
    <property type="match status" value="4"/>
</dbReference>
<evidence type="ECO:0000256" key="10">
    <source>
        <dbReference type="SAM" id="Phobius"/>
    </source>
</evidence>
<feature type="transmembrane region" description="Helical" evidence="10">
    <location>
        <begin position="1744"/>
        <end position="1770"/>
    </location>
</feature>
<feature type="transmembrane region" description="Helical" evidence="10">
    <location>
        <begin position="1241"/>
        <end position="1263"/>
    </location>
</feature>
<dbReference type="PROSITE" id="PS00211">
    <property type="entry name" value="ABC_TRANSPORTER_1"/>
    <property type="match status" value="4"/>
</dbReference>
<evidence type="ECO:0000256" key="5">
    <source>
        <dbReference type="ARBA" id="ARBA00022741"/>
    </source>
</evidence>
<protein>
    <recommendedName>
        <fullName evidence="15">Multidrug resistance-associated protein 4</fullName>
    </recommendedName>
</protein>
<dbReference type="CDD" id="cd18580">
    <property type="entry name" value="ABC_6TM_ABCC_D2"/>
    <property type="match status" value="1"/>
</dbReference>
<accession>A0ABN8LLA6</accession>
<keyword evidence="4 10" id="KW-0812">Transmembrane</keyword>
<evidence type="ECO:0000256" key="6">
    <source>
        <dbReference type="ARBA" id="ARBA00022840"/>
    </source>
</evidence>
<feature type="domain" description="ABC transporter" evidence="11">
    <location>
        <begin position="2059"/>
        <end position="2292"/>
    </location>
</feature>
<feature type="transmembrane region" description="Helical" evidence="10">
    <location>
        <begin position="1975"/>
        <end position="2005"/>
    </location>
</feature>
<dbReference type="CDD" id="cd03250">
    <property type="entry name" value="ABCC_MRP_domain1"/>
    <property type="match status" value="2"/>
</dbReference>
<organism evidence="13 14">
    <name type="scientific">Porites evermanni</name>
    <dbReference type="NCBI Taxonomy" id="104178"/>
    <lineage>
        <taxon>Eukaryota</taxon>
        <taxon>Metazoa</taxon>
        <taxon>Cnidaria</taxon>
        <taxon>Anthozoa</taxon>
        <taxon>Hexacorallia</taxon>
        <taxon>Scleractinia</taxon>
        <taxon>Fungiina</taxon>
        <taxon>Poritidae</taxon>
        <taxon>Porites</taxon>
    </lineage>
</organism>
<sequence>MAKKTYRRIASSAHSENISFISSLFFHWMNILMKTGSERAVDENDLLPLKEENTSSFLTKKLGAKWTEDTADSKIYDVKPKLWKSILKMLTAKEKMILVLTMSVETLCHILQPLLLGYLVKSLMTAELHNMYLLYSSAIALGINGVISSVAMHQADYHWEVLGIKISSALKGLVYMKTLLLSKDSLLRLSSGRVIDLVSNDVQRIESDTFLYFFAGFRSIVELLIVTFLLVCFVGWQALMGIFLLCIVLPCYLFFAYVGALLRLRTAAVSDRRITMIGQVVSGIRAIKTNAWEDEYREKIKSVRSDEIDLTTKKSAFMSSIAALEYISTPLATLVTVITLILTGQPVTPVNVFTFLSFINVLSGGFCMIFSYASIQTYDAYVSLSRIQDFLLLNDLDSTKTTINLQEGTKESCFANNSKESHQETILRVRHFNHQQQQNESEESSLQFIDFTAEKGSLTVITGPVGSGKSTLLSAIAGEVPDQNWAITFKGTVVYVPQIAWIFSGTIRENILFGEQYEEDKYNRVIEACALTQDIEKFPDCDQTIVGERGVVLSGGQRARVSLARAVYAEGDLYLLDDPLSAVDSKVAHHIFRECIKGLLGKKTRLMTSHQERTMRDADNVIVLSKGRVLSQGNFTELNESDSLNKTVDPIYEKANKSDISVGEDDKDEDEISDVSDTPVPKEVQGLHLSEEDRAIGVVSSGLYWNYFRSGVPLLVIIAGICLCLISQAMLVSCDVWLSLLTKTHPEDQTNETNLIIYGSLVGASFIFLIIRAFSFYLVSLRCSERLHDKMVAAVLQAPVVFFDSNPVGRIMNRFSKDISCMDDVLPKTFLRAIQRTLLMFTSVLLPTVINPWLLFALTPIAVLAGVISRYYLKTSRELQRLESVSRSPVFSHFSETLDGLDTIRTRRKEKDFVDEFCRYQDVHTKSYIMVFASQRWLGVRLDCLSALLTASTALASVIVSQDAAFTGLALVYVVQNVLWTQYAVKKSVEVETLMTSVERVMTYTELEPEPGYKVERKPPGIWPREGNIALKDVCLTYYPGGPKSLKNITLNISGGTKIGIAGRTGAGKSSFVAALMRMPEAGGDVFIDNVNIKDITLRESRRAITVLGQNPALFNGTVRQNLDLMEQFEDAELWRALEQVQLKSLVENLQGQLNHELLEHGANFSVGERQLICLARVLLQQKKIVILDEPTANVDPDTEQKIWNITLLLSKDSLLRLSSGRVIDLVSNDVQRIEGDTFNLFFLGARSIVELLIVTFFLVYLIGWQAVMGIVLLCIFMPYFAGFSYAGARVRLRTAAVSDHRITLINQVVCWIRAIKANAWEHEYRDKVKTVRSSEINFIRKKSALLSGIVALQYISTPTATLVTVITLVLTGQPLTPVNVFTLLSFINLLRSSFCMEMSNGLMVSYDAYVSLKRIRDFLSLDNLDSTNTVIYQQEGTEKIFLPHKSPDQQQTTILGVRHFIDRKQQVVLDDESSRQDIDFTVEKGGLTVITGPVGSGKSTLLLAVAGEVPDQNWAITLKSTVVYVPQIAWVFSGTIKENILFGEQYEESKYTRVIEACALNQDIKKFPDCDQTVVGERGVVLSGGQRARVSLARAVYAEADLYLLDDPLTAVDFKVANHIIRECIKGVLGQKTRLITSHHERVMREADDVIVLHNGRMLGKGTFTELKESGILNETVDSMYEKAKESDDIVVKDNEDKNGISGMGGADAPHEAQALRLSEEDRVIGVVSASLYWNYFRSGVPLLVIIAGICLFLITQAMMVSCDVWLSLLTNKHPEDQKNNTNLIIYGSLVGASFILLFSRIFGFFLVSLRCSERLHAKMVMAILQAPVFFFDSNPVGRILNRFSKDVGCIDEVLPKTSLKAIQRTLLMFTSIILPTVINPWLLFAVVPVAVLAGVISRYYLKTSRELKRIESIARSPVYSHFSETLDGLETIRTRNREADFLDEFCRHQDIHTQSYIMVLASQRWLGVRLDSLSALLTGAVALAAVFVAKDAALVGLSLVYVVQSMNMTQYAVRQLTEIETLMTSVERVMTYTELASEPGYKVERIPPEMWPHDGEIAFKDVYLTYYPGGPQSLKNITLSINGGAKIGIVGRTGAGKSSFVAALMRMPEAGGDILIDNVNISSINLQESRRAITVLGQNPALFIGSLRQNLDLMKQFEDAELWCALEKVQLKSLVENLEGQLDHKLLEHGANLSVGERQLICLARVLLQQKNIVILDEPTAHVDPDTEQTIWNIVREELKSSTVITIAHRWNTIRHCDKILVLKSGEVAGFDTFDVLINRKGGILSEMDHVTKAAT</sequence>
<feature type="transmembrane region" description="Helical" evidence="10">
    <location>
        <begin position="97"/>
        <end position="120"/>
    </location>
</feature>
<keyword evidence="5" id="KW-0547">Nucleotide-binding</keyword>
<feature type="transmembrane region" description="Helical" evidence="10">
    <location>
        <begin position="210"/>
        <end position="236"/>
    </location>
</feature>
<dbReference type="PROSITE" id="PS50929">
    <property type="entry name" value="ABC_TM1F"/>
    <property type="match status" value="4"/>
</dbReference>
<feature type="domain" description="ABC transmembrane type-1" evidence="12">
    <location>
        <begin position="1219"/>
        <end position="1395"/>
    </location>
</feature>
<dbReference type="InterPro" id="IPR050173">
    <property type="entry name" value="ABC_transporter_C-like"/>
</dbReference>
<feature type="transmembrane region" description="Helical" evidence="10">
    <location>
        <begin position="1269"/>
        <end position="1289"/>
    </location>
</feature>
<dbReference type="SMART" id="SM00382">
    <property type="entry name" value="AAA"/>
    <property type="match status" value="4"/>
</dbReference>
<evidence type="ECO:0000256" key="7">
    <source>
        <dbReference type="ARBA" id="ARBA00022989"/>
    </source>
</evidence>
<name>A0ABN8LLA6_9CNID</name>
<evidence type="ECO:0000313" key="14">
    <source>
        <dbReference type="Proteomes" id="UP001159427"/>
    </source>
</evidence>
<evidence type="ECO:0000256" key="8">
    <source>
        <dbReference type="ARBA" id="ARBA00023136"/>
    </source>
</evidence>
<keyword evidence="6" id="KW-0067">ATP-binding</keyword>
<feature type="transmembrane region" description="Helical" evidence="10">
    <location>
        <begin position="1345"/>
        <end position="1371"/>
    </location>
</feature>
<comment type="similarity">
    <text evidence="2">Belongs to the ABC transporter superfamily. ABCC family. Conjugate transporter (TC 3.A.1.208) subfamily.</text>
</comment>
<dbReference type="PANTHER" id="PTHR24223:SF456">
    <property type="entry name" value="MULTIDRUG RESISTANCE-ASSOCIATED PROTEIN LETHAL(2)03659"/>
    <property type="match status" value="1"/>
</dbReference>
<keyword evidence="8 10" id="KW-0472">Membrane</keyword>
<dbReference type="EMBL" id="CALNXI010000074">
    <property type="protein sequence ID" value="CAH3017927.1"/>
    <property type="molecule type" value="Genomic_DNA"/>
</dbReference>
<evidence type="ECO:0000259" key="12">
    <source>
        <dbReference type="PROSITE" id="PS50929"/>
    </source>
</evidence>
<dbReference type="InterPro" id="IPR011527">
    <property type="entry name" value="ABC1_TM_dom"/>
</dbReference>
<keyword evidence="14" id="KW-1185">Reference proteome</keyword>
<dbReference type="Proteomes" id="UP001159427">
    <property type="component" value="Unassembled WGS sequence"/>
</dbReference>
<gene>
    <name evidence="13" type="ORF">PEVE_00040498</name>
</gene>
<evidence type="ECO:0000256" key="4">
    <source>
        <dbReference type="ARBA" id="ARBA00022692"/>
    </source>
</evidence>
<dbReference type="InterPro" id="IPR003439">
    <property type="entry name" value="ABC_transporter-like_ATP-bd"/>
</dbReference>
<dbReference type="Pfam" id="PF00005">
    <property type="entry name" value="ABC_tran"/>
    <property type="match status" value="4"/>
</dbReference>
<dbReference type="InterPro" id="IPR036640">
    <property type="entry name" value="ABC1_TM_sf"/>
</dbReference>
<feature type="transmembrane region" description="Helical" evidence="10">
    <location>
        <begin position="242"/>
        <end position="264"/>
    </location>
</feature>
<evidence type="ECO:0000256" key="3">
    <source>
        <dbReference type="ARBA" id="ARBA00022448"/>
    </source>
</evidence>
<feature type="region of interest" description="Disordered" evidence="9">
    <location>
        <begin position="659"/>
        <end position="678"/>
    </location>
</feature>
<proteinExistence type="inferred from homology"/>
<dbReference type="CDD" id="cd18579">
    <property type="entry name" value="ABC_6TM_ABCC_D1"/>
    <property type="match status" value="2"/>
</dbReference>
<feature type="transmembrane region" description="Helical" evidence="10">
    <location>
        <begin position="714"/>
        <end position="740"/>
    </location>
</feature>
<dbReference type="CDD" id="cd03244">
    <property type="entry name" value="ABCC_MRP_domain2"/>
    <property type="match status" value="1"/>
</dbReference>
<dbReference type="InterPro" id="IPR003593">
    <property type="entry name" value="AAA+_ATPase"/>
</dbReference>
<feature type="domain" description="ABC transmembrane type-1" evidence="12">
    <location>
        <begin position="718"/>
        <end position="955"/>
    </location>
</feature>
<feature type="transmembrane region" description="Helical" evidence="10">
    <location>
        <begin position="1883"/>
        <end position="1903"/>
    </location>
</feature>
<evidence type="ECO:0000256" key="1">
    <source>
        <dbReference type="ARBA" id="ARBA00004141"/>
    </source>
</evidence>
<feature type="transmembrane region" description="Helical" evidence="10">
    <location>
        <begin position="323"/>
        <end position="343"/>
    </location>
</feature>
<feature type="domain" description="ABC transporter" evidence="11">
    <location>
        <begin position="1029"/>
        <end position="1271"/>
    </location>
</feature>
<feature type="transmembrane region" description="Helical" evidence="10">
    <location>
        <begin position="1785"/>
        <end position="1809"/>
    </location>
</feature>
<reference evidence="13 14" key="1">
    <citation type="submission" date="2022-05" db="EMBL/GenBank/DDBJ databases">
        <authorList>
            <consortium name="Genoscope - CEA"/>
            <person name="William W."/>
        </authorList>
    </citation>
    <scope>NUCLEOTIDE SEQUENCE [LARGE SCALE GENOMIC DNA]</scope>
</reference>
<dbReference type="Gene3D" id="3.40.50.300">
    <property type="entry name" value="P-loop containing nucleotide triphosphate hydrolases"/>
    <property type="match status" value="4"/>
</dbReference>
<feature type="domain" description="ABC transmembrane type-1" evidence="12">
    <location>
        <begin position="97"/>
        <end position="374"/>
    </location>
</feature>
<dbReference type="SUPFAM" id="SSF90123">
    <property type="entry name" value="ABC transporter transmembrane region"/>
    <property type="match status" value="4"/>
</dbReference>
<dbReference type="PANTHER" id="PTHR24223">
    <property type="entry name" value="ATP-BINDING CASSETTE SUB-FAMILY C"/>
    <property type="match status" value="1"/>
</dbReference>
<comment type="caution">
    <text evidence="13">The sequence shown here is derived from an EMBL/GenBank/DDBJ whole genome shotgun (WGS) entry which is preliminary data.</text>
</comment>
<feature type="transmembrane region" description="Helical" evidence="10">
    <location>
        <begin position="355"/>
        <end position="375"/>
    </location>
</feature>
<dbReference type="InterPro" id="IPR044726">
    <property type="entry name" value="ABCC_6TM_D2"/>
</dbReference>
<feature type="transmembrane region" description="Helical" evidence="10">
    <location>
        <begin position="791"/>
        <end position="808"/>
    </location>
</feature>
<evidence type="ECO:0000256" key="2">
    <source>
        <dbReference type="ARBA" id="ARBA00009726"/>
    </source>
</evidence>
<evidence type="ECO:0000256" key="9">
    <source>
        <dbReference type="SAM" id="MobiDB-lite"/>
    </source>
</evidence>
<dbReference type="InterPro" id="IPR027417">
    <property type="entry name" value="P-loop_NTPase"/>
</dbReference>
<evidence type="ECO:0000313" key="13">
    <source>
        <dbReference type="EMBL" id="CAH3017927.1"/>
    </source>
</evidence>
<feature type="transmembrane region" description="Helical" evidence="10">
    <location>
        <begin position="853"/>
        <end position="873"/>
    </location>
</feature>
<feature type="domain" description="ABC transporter" evidence="11">
    <location>
        <begin position="1459"/>
        <end position="1681"/>
    </location>
</feature>
<dbReference type="InterPro" id="IPR017871">
    <property type="entry name" value="ABC_transporter-like_CS"/>
</dbReference>
<feature type="domain" description="ABC transmembrane type-1" evidence="12">
    <location>
        <begin position="1748"/>
        <end position="2030"/>
    </location>
</feature>
<feature type="transmembrane region" description="Helical" evidence="10">
    <location>
        <begin position="132"/>
        <end position="152"/>
    </location>
</feature>
<evidence type="ECO:0000259" key="11">
    <source>
        <dbReference type="PROSITE" id="PS50893"/>
    </source>
</evidence>
<evidence type="ECO:0008006" key="15">
    <source>
        <dbReference type="Google" id="ProtNLM"/>
    </source>
</evidence>
<comment type="subcellular location">
    <subcellularLocation>
        <location evidence="1">Membrane</location>
        <topology evidence="1">Multi-pass membrane protein</topology>
    </subcellularLocation>
</comment>
<keyword evidence="7 10" id="KW-1133">Transmembrane helix</keyword>
<dbReference type="InterPro" id="IPR044746">
    <property type="entry name" value="ABCC_6TM_D1"/>
</dbReference>
<feature type="transmembrane region" description="Helical" evidence="10">
    <location>
        <begin position="755"/>
        <end position="779"/>
    </location>
</feature>
<dbReference type="PROSITE" id="PS50893">
    <property type="entry name" value="ABC_TRANSPORTER_2"/>
    <property type="match status" value="4"/>
</dbReference>
<keyword evidence="3" id="KW-0813">Transport</keyword>
<feature type="compositionally biased region" description="Acidic residues" evidence="9">
    <location>
        <begin position="662"/>
        <end position="674"/>
    </location>
</feature>
<feature type="domain" description="ABC transporter" evidence="11">
    <location>
        <begin position="427"/>
        <end position="651"/>
    </location>
</feature>
<dbReference type="SUPFAM" id="SSF52540">
    <property type="entry name" value="P-loop containing nucleoside triphosphate hydrolases"/>
    <property type="match status" value="4"/>
</dbReference>
<dbReference type="Gene3D" id="1.20.1560.10">
    <property type="entry name" value="ABC transporter type 1, transmembrane domain"/>
    <property type="match status" value="3"/>
</dbReference>